<dbReference type="Gene3D" id="3.30.70.1440">
    <property type="entry name" value="Multidrug efflux transporter AcrB pore domain"/>
    <property type="match status" value="1"/>
</dbReference>
<dbReference type="SUPFAM" id="SSF82714">
    <property type="entry name" value="Multidrug efflux transporter AcrB TolC docking domain, DN and DC subdomains"/>
    <property type="match status" value="1"/>
</dbReference>
<dbReference type="PANTHER" id="PTHR32063">
    <property type="match status" value="1"/>
</dbReference>
<organism evidence="2 3">
    <name type="scientific">Haliea salexigens</name>
    <dbReference type="NCBI Taxonomy" id="287487"/>
    <lineage>
        <taxon>Bacteria</taxon>
        <taxon>Pseudomonadati</taxon>
        <taxon>Pseudomonadota</taxon>
        <taxon>Gammaproteobacteria</taxon>
        <taxon>Cellvibrionales</taxon>
        <taxon>Halieaceae</taxon>
        <taxon>Haliea</taxon>
    </lineage>
</organism>
<reference evidence="2 3" key="1">
    <citation type="journal article" date="2018" name="Nat. Biotechnol.">
        <title>A standardized bacterial taxonomy based on genome phylogeny substantially revises the tree of life.</title>
        <authorList>
            <person name="Parks D.H."/>
            <person name="Chuvochina M."/>
            <person name="Waite D.W."/>
            <person name="Rinke C."/>
            <person name="Skarshewski A."/>
            <person name="Chaumeil P.A."/>
            <person name="Hugenholtz P."/>
        </authorList>
    </citation>
    <scope>NUCLEOTIDE SEQUENCE [LARGE SCALE GENOMIC DNA]</scope>
    <source>
        <strain evidence="2">UBA9158</strain>
    </source>
</reference>
<feature type="transmembrane region" description="Helical" evidence="1">
    <location>
        <begin position="294"/>
        <end position="313"/>
    </location>
</feature>
<feature type="transmembrane region" description="Helical" evidence="1">
    <location>
        <begin position="222"/>
        <end position="242"/>
    </location>
</feature>
<keyword evidence="1" id="KW-0472">Membrane</keyword>
<keyword evidence="1" id="KW-0812">Transmembrane</keyword>
<dbReference type="Proteomes" id="UP000259273">
    <property type="component" value="Unassembled WGS sequence"/>
</dbReference>
<dbReference type="EMBL" id="DMND01000139">
    <property type="protein sequence ID" value="HAN28104.1"/>
    <property type="molecule type" value="Genomic_DNA"/>
</dbReference>
<name>A0A3C1KP22_9GAMM</name>
<evidence type="ECO:0000256" key="1">
    <source>
        <dbReference type="SAM" id="Phobius"/>
    </source>
</evidence>
<dbReference type="GO" id="GO:0005886">
    <property type="term" value="C:plasma membrane"/>
    <property type="evidence" value="ECO:0007669"/>
    <property type="project" value="TreeGrafter"/>
</dbReference>
<comment type="caution">
    <text evidence="2">The sequence shown here is derived from an EMBL/GenBank/DDBJ whole genome shotgun (WGS) entry which is preliminary data.</text>
</comment>
<dbReference type="GO" id="GO:0042910">
    <property type="term" value="F:xenobiotic transmembrane transporter activity"/>
    <property type="evidence" value="ECO:0007669"/>
    <property type="project" value="TreeGrafter"/>
</dbReference>
<accession>A0A3C1KP22</accession>
<feature type="transmembrane region" description="Helical" evidence="1">
    <location>
        <begin position="196"/>
        <end position="215"/>
    </location>
</feature>
<dbReference type="SUPFAM" id="SSF82866">
    <property type="entry name" value="Multidrug efflux transporter AcrB transmembrane domain"/>
    <property type="match status" value="1"/>
</dbReference>
<feature type="transmembrane region" description="Helical" evidence="1">
    <location>
        <begin position="325"/>
        <end position="351"/>
    </location>
</feature>
<keyword evidence="1" id="KW-1133">Transmembrane helix</keyword>
<gene>
    <name evidence="2" type="ORF">DCP75_10385</name>
</gene>
<dbReference type="Gene3D" id="3.30.2090.10">
    <property type="entry name" value="Multidrug efflux transporter AcrB TolC docking domain, DN and DC subdomains"/>
    <property type="match status" value="1"/>
</dbReference>
<sequence length="375" mass="41478">KPIRLVATANSLDDLKAVSAALREVLQSYEGVYNVNDTLQDPQEEIVLGLKPAAENLGITLADLARQVREAFYGAEVQRIPRTREDVRVMVRYPEAERLSVDNLQEMRVRTPAGGEVPFATVAEVQYEPGYLTIDRLNRKRTLEVSAEVVPGGVVPRAVVDAILRDHLPQWKRQFPGLSLSLDGELQEESAFMDAMLKYLVLAMLVIYALMAVPFRSYFQPLLVLTAVPFGVMGAIFGHFILNWEVSMFSFLGVIACAGVVVNDNLVLIDRINQLRAAGHPVLRALLQAGEDRFRPIILTSLTTFVGLLPIMAETSVQAQFLIPMVTSLAFGVLFATGVTLLLVPCLYLVGEQIGASVLHRRQRLQDMVDPVQGR</sequence>
<dbReference type="Gene3D" id="1.20.1640.10">
    <property type="entry name" value="Multidrug efflux transporter AcrB transmembrane domain"/>
    <property type="match status" value="1"/>
</dbReference>
<evidence type="ECO:0000313" key="2">
    <source>
        <dbReference type="EMBL" id="HAN28104.1"/>
    </source>
</evidence>
<evidence type="ECO:0000313" key="3">
    <source>
        <dbReference type="Proteomes" id="UP000259273"/>
    </source>
</evidence>
<dbReference type="Pfam" id="PF00873">
    <property type="entry name" value="ACR_tran"/>
    <property type="match status" value="1"/>
</dbReference>
<feature type="transmembrane region" description="Helical" evidence="1">
    <location>
        <begin position="248"/>
        <end position="268"/>
    </location>
</feature>
<feature type="non-terminal residue" evidence="2">
    <location>
        <position position="1"/>
    </location>
</feature>
<proteinExistence type="predicted"/>
<dbReference type="AlphaFoldDB" id="A0A3C1KP22"/>
<protein>
    <submittedName>
        <fullName evidence="2">AcrB/AcrD/AcrF family protein</fullName>
    </submittedName>
</protein>
<dbReference type="InterPro" id="IPR027463">
    <property type="entry name" value="AcrB_DN_DC_subdom"/>
</dbReference>
<dbReference type="PANTHER" id="PTHR32063:SF33">
    <property type="entry name" value="RND SUPERFAMILY EFFLUX PUMP PERMEASE COMPONENT"/>
    <property type="match status" value="1"/>
</dbReference>
<dbReference type="InterPro" id="IPR001036">
    <property type="entry name" value="Acrflvin-R"/>
</dbReference>